<organism evidence="1 2">
    <name type="scientific">Blastopirellula marina</name>
    <dbReference type="NCBI Taxonomy" id="124"/>
    <lineage>
        <taxon>Bacteria</taxon>
        <taxon>Pseudomonadati</taxon>
        <taxon>Planctomycetota</taxon>
        <taxon>Planctomycetia</taxon>
        <taxon>Pirellulales</taxon>
        <taxon>Pirellulaceae</taxon>
        <taxon>Blastopirellula</taxon>
    </lineage>
</organism>
<dbReference type="RefSeq" id="WP_105350345.1">
    <property type="nucleotide sequence ID" value="NZ_PUIA01000016.1"/>
</dbReference>
<reference evidence="1 2" key="1">
    <citation type="submission" date="2018-02" db="EMBL/GenBank/DDBJ databases">
        <title>Comparative genomes isolates from brazilian mangrove.</title>
        <authorList>
            <person name="Araujo J.E."/>
            <person name="Taketani R.G."/>
            <person name="Silva M.C.P."/>
            <person name="Loureco M.V."/>
            <person name="Andreote F.D."/>
        </authorList>
    </citation>
    <scope>NUCLEOTIDE SEQUENCE [LARGE SCALE GENOMIC DNA]</scope>
    <source>
        <strain evidence="1 2">HEX-2 MGV</strain>
    </source>
</reference>
<dbReference type="AlphaFoldDB" id="A0A2S8G3W0"/>
<dbReference type="OrthoDB" id="277094at2"/>
<gene>
    <name evidence="1" type="ORF">C5Y96_04550</name>
</gene>
<dbReference type="EMBL" id="PUIA01000016">
    <property type="protein sequence ID" value="PQO39138.1"/>
    <property type="molecule type" value="Genomic_DNA"/>
</dbReference>
<accession>A0A2S8G3W0</accession>
<protein>
    <submittedName>
        <fullName evidence="1">Uncharacterized protein</fullName>
    </submittedName>
</protein>
<comment type="caution">
    <text evidence="1">The sequence shown here is derived from an EMBL/GenBank/DDBJ whole genome shotgun (WGS) entry which is preliminary data.</text>
</comment>
<sequence>MAKCDEGYLCDVCGQPVERLFESDLYLRYVIGMLDPEVLHTTPERHTRCNPALAQFIVHEKFTPVDCPGDFDKRNLDPDFVRQREELISRGYDRLRELARLDLPIVDYPLPEFRGKYVK</sequence>
<dbReference type="Proteomes" id="UP000240009">
    <property type="component" value="Unassembled WGS sequence"/>
</dbReference>
<evidence type="ECO:0000313" key="1">
    <source>
        <dbReference type="EMBL" id="PQO39138.1"/>
    </source>
</evidence>
<name>A0A2S8G3W0_9BACT</name>
<proteinExistence type="predicted"/>
<evidence type="ECO:0000313" key="2">
    <source>
        <dbReference type="Proteomes" id="UP000240009"/>
    </source>
</evidence>